<evidence type="ECO:0000256" key="1">
    <source>
        <dbReference type="RuleBase" id="RU004429"/>
    </source>
</evidence>
<dbReference type="Proteomes" id="UP000257323">
    <property type="component" value="Unassembled WGS sequence"/>
</dbReference>
<dbReference type="InterPro" id="IPR001457">
    <property type="entry name" value="NADH_UbQ/plastoQ_OxRdtase_su6"/>
</dbReference>
<dbReference type="GO" id="GO:0008137">
    <property type="term" value="F:NADH dehydrogenase (ubiquinone) activity"/>
    <property type="evidence" value="ECO:0007669"/>
    <property type="project" value="UniProtKB-UniRule"/>
</dbReference>
<comment type="subcellular location">
    <subcellularLocation>
        <location evidence="1">Cell membrane</location>
        <topology evidence="1">Multi-pass membrane protein</topology>
    </subcellularLocation>
</comment>
<dbReference type="EMBL" id="QUAH01000001">
    <property type="protein sequence ID" value="RFT16849.1"/>
    <property type="molecule type" value="Genomic_DNA"/>
</dbReference>
<protein>
    <recommendedName>
        <fullName evidence="1">NADH-quinone oxidoreductase subunit J</fullName>
        <ecNumber evidence="1">7.1.1.-</ecNumber>
    </recommendedName>
</protein>
<comment type="function">
    <text evidence="1">NDH-1 shuttles electrons from NADH, via FMN and iron-sulfur (Fe-S) centers, to quinones in the respiratory chain. Couples the redox reaction to proton translocation (for every two electrons transferred, four hydrogen ions are translocated across the cytoplasmic membrane), and thus conserves the redox energy in a proton gradient.</text>
</comment>
<keyword evidence="1" id="KW-0812">Transmembrane</keyword>
<keyword evidence="1" id="KW-0520">NAD</keyword>
<dbReference type="Gene3D" id="1.20.120.1200">
    <property type="entry name" value="NADH-ubiquinone/plastoquinone oxidoreductase chain 6, subunit NuoJ"/>
    <property type="match status" value="1"/>
</dbReference>
<proteinExistence type="inferred from homology"/>
<dbReference type="EC" id="7.1.1.-" evidence="1"/>
<name>A0A3E2BQ54_9BACT</name>
<dbReference type="Pfam" id="PF00499">
    <property type="entry name" value="Oxidored_q3"/>
    <property type="match status" value="1"/>
</dbReference>
<organism evidence="2 3">
    <name type="scientific">Candidatus Saccharicenans subterraneus</name>
    <dbReference type="NCBI Taxonomy" id="2508984"/>
    <lineage>
        <taxon>Bacteria</taxon>
        <taxon>Candidatus Aminicenantota</taxon>
        <taxon>Candidatus Aminicenantia</taxon>
        <taxon>Candidatus Aminicenantales</taxon>
        <taxon>Candidatus Saccharicenantaceae</taxon>
        <taxon>Candidatus Saccharicenans</taxon>
    </lineage>
</organism>
<feature type="transmembrane region" description="Helical" evidence="1">
    <location>
        <begin position="28"/>
        <end position="47"/>
    </location>
</feature>
<comment type="catalytic activity">
    <reaction evidence="1">
        <text>a quinone + NADH + 5 H(+)(in) = a quinol + NAD(+) + 4 H(+)(out)</text>
        <dbReference type="Rhea" id="RHEA:57888"/>
        <dbReference type="ChEBI" id="CHEBI:15378"/>
        <dbReference type="ChEBI" id="CHEBI:24646"/>
        <dbReference type="ChEBI" id="CHEBI:57540"/>
        <dbReference type="ChEBI" id="CHEBI:57945"/>
        <dbReference type="ChEBI" id="CHEBI:132124"/>
    </reaction>
</comment>
<keyword evidence="1" id="KW-1133">Transmembrane helix</keyword>
<reference evidence="2 3" key="1">
    <citation type="submission" date="2018-08" db="EMBL/GenBank/DDBJ databases">
        <title>Genome analysis of the thermophilic bacterium of the candidate phylum Aminicenantes from deep subsurface aquifer revealed its physiology and ecological role.</title>
        <authorList>
            <person name="Kadnikov V.V."/>
            <person name="Mardanov A.V."/>
            <person name="Beletsky A.V."/>
            <person name="Karnachuk O.V."/>
            <person name="Ravin N.V."/>
        </authorList>
    </citation>
    <scope>NUCLEOTIDE SEQUENCE [LARGE SCALE GENOMIC DNA]</scope>
    <source>
        <strain evidence="2">BY38</strain>
    </source>
</reference>
<feature type="transmembrane region" description="Helical" evidence="1">
    <location>
        <begin position="84"/>
        <end position="104"/>
    </location>
</feature>
<keyword evidence="1" id="KW-0874">Quinone</keyword>
<dbReference type="AlphaFoldDB" id="A0A3E2BQ54"/>
<feature type="transmembrane region" description="Helical" evidence="1">
    <location>
        <begin position="5"/>
        <end position="21"/>
    </location>
</feature>
<comment type="caution">
    <text evidence="2">The sequence shown here is derived from an EMBL/GenBank/DDBJ whole genome shotgun (WGS) entry which is preliminary data.</text>
</comment>
<keyword evidence="1" id="KW-0472">Membrane</keyword>
<evidence type="ECO:0000313" key="2">
    <source>
        <dbReference type="EMBL" id="RFT16849.1"/>
    </source>
</evidence>
<dbReference type="GO" id="GO:0005886">
    <property type="term" value="C:plasma membrane"/>
    <property type="evidence" value="ECO:0007669"/>
    <property type="project" value="UniProtKB-SubCell"/>
</dbReference>
<dbReference type="GO" id="GO:0048038">
    <property type="term" value="F:quinone binding"/>
    <property type="evidence" value="ECO:0007669"/>
    <property type="project" value="UniProtKB-UniRule"/>
</dbReference>
<keyword evidence="1" id="KW-1003">Cell membrane</keyword>
<dbReference type="InterPro" id="IPR042106">
    <property type="entry name" value="Nuo/plastoQ_OxRdtase_6_NuoJ"/>
</dbReference>
<accession>A0A3E2BQ54</accession>
<feature type="transmembrane region" description="Helical" evidence="1">
    <location>
        <begin position="135"/>
        <end position="153"/>
    </location>
</feature>
<gene>
    <name evidence="2" type="ORF">OP8BY_0791</name>
</gene>
<sequence>MAIQIILLCGLVIFSALAILLKDLIKAALSLAVASLLLGIIFFRLAAPYAAVFEISVVAGLITVLFILTIALTKKGDEVTEARLVKLAFPVFLILFLIIDGLVMKSLLQKIPALPSGPEAGTFGEVLWKQRTFDLVAQVGVILAGVLAVLALFRKKEEDKDE</sequence>
<comment type="similarity">
    <text evidence="1">Belongs to the complex I subunit 6 family.</text>
</comment>
<feature type="transmembrane region" description="Helical" evidence="1">
    <location>
        <begin position="53"/>
        <end position="72"/>
    </location>
</feature>
<evidence type="ECO:0000313" key="3">
    <source>
        <dbReference type="Proteomes" id="UP000257323"/>
    </source>
</evidence>